<evidence type="ECO:0000256" key="5">
    <source>
        <dbReference type="ARBA" id="ARBA00022840"/>
    </source>
</evidence>
<dbReference type="InterPro" id="IPR002302">
    <property type="entry name" value="Leu-tRNA-ligase"/>
</dbReference>
<evidence type="ECO:0000313" key="10">
    <source>
        <dbReference type="Proteomes" id="UP001195483"/>
    </source>
</evidence>
<evidence type="ECO:0000313" key="9">
    <source>
        <dbReference type="EMBL" id="KAK3575730.1"/>
    </source>
</evidence>
<evidence type="ECO:0000256" key="1">
    <source>
        <dbReference type="ARBA" id="ARBA00005594"/>
    </source>
</evidence>
<dbReference type="EMBL" id="JAEAOA010001795">
    <property type="protein sequence ID" value="KAK3575730.1"/>
    <property type="molecule type" value="Genomic_DNA"/>
</dbReference>
<keyword evidence="5" id="KW-0067">ATP-binding</keyword>
<keyword evidence="4" id="KW-0547">Nucleotide-binding</keyword>
<reference evidence="9" key="2">
    <citation type="journal article" date="2021" name="Genome Biol. Evol.">
        <title>Developing a high-quality reference genome for a parasitic bivalve with doubly uniparental inheritance (Bivalvia: Unionida).</title>
        <authorList>
            <person name="Smith C.H."/>
        </authorList>
    </citation>
    <scope>NUCLEOTIDE SEQUENCE</scope>
    <source>
        <strain evidence="9">CHS0354</strain>
        <tissue evidence="9">Mantle</tissue>
    </source>
</reference>
<evidence type="ECO:0000256" key="3">
    <source>
        <dbReference type="ARBA" id="ARBA00022598"/>
    </source>
</evidence>
<evidence type="ECO:0000259" key="8">
    <source>
        <dbReference type="Pfam" id="PF13603"/>
    </source>
</evidence>
<dbReference type="InterPro" id="IPR025709">
    <property type="entry name" value="Leu_tRNA-synth_edit"/>
</dbReference>
<reference evidence="9" key="1">
    <citation type="journal article" date="2021" name="Genome Biol. Evol.">
        <title>A High-Quality Reference Genome for a Parasitic Bivalve with Doubly Uniparental Inheritance (Bivalvia: Unionida).</title>
        <authorList>
            <person name="Smith C.H."/>
        </authorList>
    </citation>
    <scope>NUCLEOTIDE SEQUENCE</scope>
    <source>
        <strain evidence="9">CHS0354</strain>
    </source>
</reference>
<dbReference type="GO" id="GO:0002161">
    <property type="term" value="F:aminoacyl-tRNA deacylase activity"/>
    <property type="evidence" value="ECO:0007669"/>
    <property type="project" value="InterPro"/>
</dbReference>
<gene>
    <name evidence="9" type="ORF">CHS0354_030062</name>
</gene>
<dbReference type="AlphaFoldDB" id="A0AAE0VGE6"/>
<reference evidence="9" key="3">
    <citation type="submission" date="2023-05" db="EMBL/GenBank/DDBJ databases">
        <authorList>
            <person name="Smith C.H."/>
        </authorList>
    </citation>
    <scope>NUCLEOTIDE SEQUENCE</scope>
    <source>
        <strain evidence="9">CHS0354</strain>
        <tissue evidence="9">Mantle</tissue>
    </source>
</reference>
<dbReference type="EC" id="6.1.1.4" evidence="2"/>
<protein>
    <recommendedName>
        <fullName evidence="2">leucine--tRNA ligase</fullName>
        <ecNumber evidence="2">6.1.1.4</ecNumber>
    </recommendedName>
</protein>
<organism evidence="9 10">
    <name type="scientific">Potamilus streckersoni</name>
    <dbReference type="NCBI Taxonomy" id="2493646"/>
    <lineage>
        <taxon>Eukaryota</taxon>
        <taxon>Metazoa</taxon>
        <taxon>Spiralia</taxon>
        <taxon>Lophotrochozoa</taxon>
        <taxon>Mollusca</taxon>
        <taxon>Bivalvia</taxon>
        <taxon>Autobranchia</taxon>
        <taxon>Heteroconchia</taxon>
        <taxon>Palaeoheterodonta</taxon>
        <taxon>Unionida</taxon>
        <taxon>Unionoidea</taxon>
        <taxon>Unionidae</taxon>
        <taxon>Ambleminae</taxon>
        <taxon>Lampsilini</taxon>
        <taxon>Potamilus</taxon>
    </lineage>
</organism>
<dbReference type="GO" id="GO:0005829">
    <property type="term" value="C:cytosol"/>
    <property type="evidence" value="ECO:0007669"/>
    <property type="project" value="TreeGrafter"/>
</dbReference>
<evidence type="ECO:0000256" key="2">
    <source>
        <dbReference type="ARBA" id="ARBA00013164"/>
    </source>
</evidence>
<name>A0AAE0VGE6_9BIVA</name>
<evidence type="ECO:0000256" key="4">
    <source>
        <dbReference type="ARBA" id="ARBA00022741"/>
    </source>
</evidence>
<dbReference type="InterPro" id="IPR009008">
    <property type="entry name" value="Val/Leu/Ile-tRNA-synth_edit"/>
</dbReference>
<comment type="similarity">
    <text evidence="1">Belongs to the class-I aminoacyl-tRNA synthetase family.</text>
</comment>
<sequence>MDAVDIPANFQKRSGISGRGSGELVPELRAVLANEEVVDGKSEIGGATRYTVFTTRPDTVYGATFCVIAPEHPLTEQITTADRKSAVKEYIQVCASKSELERTADAKDKTGIFTGAYAVNPLTDLEIPIWTSDYVLMSYGTGAIMCVPAHDQRDHDFAKKYGLKILPWLHQDGHDYDQEALAADGILINSPLINGLDVKQAKEKIIAILN</sequence>
<dbReference type="PANTHER" id="PTHR43740:SF2">
    <property type="entry name" value="LEUCINE--TRNA LIGASE, MITOCHONDRIAL"/>
    <property type="match status" value="1"/>
</dbReference>
<evidence type="ECO:0000256" key="7">
    <source>
        <dbReference type="ARBA" id="ARBA00023146"/>
    </source>
</evidence>
<dbReference type="SUPFAM" id="SSF50677">
    <property type="entry name" value="ValRS/IleRS/LeuRS editing domain"/>
    <property type="match status" value="1"/>
</dbReference>
<proteinExistence type="inferred from homology"/>
<dbReference type="PANTHER" id="PTHR43740">
    <property type="entry name" value="LEUCYL-TRNA SYNTHETASE"/>
    <property type="match status" value="1"/>
</dbReference>
<keyword evidence="10" id="KW-1185">Reference proteome</keyword>
<dbReference type="GO" id="GO:0005524">
    <property type="term" value="F:ATP binding"/>
    <property type="evidence" value="ECO:0007669"/>
    <property type="project" value="UniProtKB-KW"/>
</dbReference>
<dbReference type="GO" id="GO:0006429">
    <property type="term" value="P:leucyl-tRNA aminoacylation"/>
    <property type="evidence" value="ECO:0007669"/>
    <property type="project" value="InterPro"/>
</dbReference>
<dbReference type="Pfam" id="PF13603">
    <property type="entry name" value="tRNA-synt_1_2"/>
    <property type="match status" value="1"/>
</dbReference>
<dbReference type="Proteomes" id="UP001195483">
    <property type="component" value="Unassembled WGS sequence"/>
</dbReference>
<dbReference type="GO" id="GO:0004823">
    <property type="term" value="F:leucine-tRNA ligase activity"/>
    <property type="evidence" value="ECO:0007669"/>
    <property type="project" value="UniProtKB-EC"/>
</dbReference>
<feature type="domain" description="Leucyl-tRNA synthetase editing" evidence="8">
    <location>
        <begin position="49"/>
        <end position="209"/>
    </location>
</feature>
<evidence type="ECO:0000256" key="6">
    <source>
        <dbReference type="ARBA" id="ARBA00022917"/>
    </source>
</evidence>
<keyword evidence="6" id="KW-0648">Protein biosynthesis</keyword>
<dbReference type="Gene3D" id="3.90.740.10">
    <property type="entry name" value="Valyl/Leucyl/Isoleucyl-tRNA synthetase, editing domain"/>
    <property type="match status" value="1"/>
</dbReference>
<keyword evidence="3" id="KW-0436">Ligase</keyword>
<comment type="caution">
    <text evidence="9">The sequence shown here is derived from an EMBL/GenBank/DDBJ whole genome shotgun (WGS) entry which is preliminary data.</text>
</comment>
<keyword evidence="7" id="KW-0030">Aminoacyl-tRNA synthetase</keyword>
<accession>A0AAE0VGE6</accession>